<keyword evidence="3" id="KW-0677">Repeat</keyword>
<keyword evidence="2" id="KW-0732">Signal</keyword>
<proteinExistence type="predicted"/>
<dbReference type="InterPro" id="IPR052592">
    <property type="entry name" value="LRR-RLK"/>
</dbReference>
<reference evidence="6" key="1">
    <citation type="journal article" date="2017" name="Cell">
        <title>Insights into land plant evolution garnered from the Marchantia polymorpha genome.</title>
        <authorList>
            <person name="Bowman J.L."/>
            <person name="Kohchi T."/>
            <person name="Yamato K.T."/>
            <person name="Jenkins J."/>
            <person name="Shu S."/>
            <person name="Ishizaki K."/>
            <person name="Yamaoka S."/>
            <person name="Nishihama R."/>
            <person name="Nakamura Y."/>
            <person name="Berger F."/>
            <person name="Adam C."/>
            <person name="Aki S.S."/>
            <person name="Althoff F."/>
            <person name="Araki T."/>
            <person name="Arteaga-Vazquez M.A."/>
            <person name="Balasubrmanian S."/>
            <person name="Barry K."/>
            <person name="Bauer D."/>
            <person name="Boehm C.R."/>
            <person name="Briginshaw L."/>
            <person name="Caballero-Perez J."/>
            <person name="Catarino B."/>
            <person name="Chen F."/>
            <person name="Chiyoda S."/>
            <person name="Chovatia M."/>
            <person name="Davies K.M."/>
            <person name="Delmans M."/>
            <person name="Demura T."/>
            <person name="Dierschke T."/>
            <person name="Dolan L."/>
            <person name="Dorantes-Acosta A.E."/>
            <person name="Eklund D.M."/>
            <person name="Florent S.N."/>
            <person name="Flores-Sandoval E."/>
            <person name="Fujiyama A."/>
            <person name="Fukuzawa H."/>
            <person name="Galik B."/>
            <person name="Grimanelli D."/>
            <person name="Grimwood J."/>
            <person name="Grossniklaus U."/>
            <person name="Hamada T."/>
            <person name="Haseloff J."/>
            <person name="Hetherington A.J."/>
            <person name="Higo A."/>
            <person name="Hirakawa Y."/>
            <person name="Hundley H.N."/>
            <person name="Ikeda Y."/>
            <person name="Inoue K."/>
            <person name="Inoue S.I."/>
            <person name="Ishida S."/>
            <person name="Jia Q."/>
            <person name="Kakita M."/>
            <person name="Kanazawa T."/>
            <person name="Kawai Y."/>
            <person name="Kawashima T."/>
            <person name="Kennedy M."/>
            <person name="Kinose K."/>
            <person name="Kinoshita T."/>
            <person name="Kohara Y."/>
            <person name="Koide E."/>
            <person name="Komatsu K."/>
            <person name="Kopischke S."/>
            <person name="Kubo M."/>
            <person name="Kyozuka J."/>
            <person name="Lagercrantz U."/>
            <person name="Lin S.S."/>
            <person name="Lindquist E."/>
            <person name="Lipzen A.M."/>
            <person name="Lu C.W."/>
            <person name="De Luna E."/>
            <person name="Martienssen R.A."/>
            <person name="Minamino N."/>
            <person name="Mizutani M."/>
            <person name="Mizutani M."/>
            <person name="Mochizuki N."/>
            <person name="Monte I."/>
            <person name="Mosher R."/>
            <person name="Nagasaki H."/>
            <person name="Nakagami H."/>
            <person name="Naramoto S."/>
            <person name="Nishitani K."/>
            <person name="Ohtani M."/>
            <person name="Okamoto T."/>
            <person name="Okumura M."/>
            <person name="Phillips J."/>
            <person name="Pollak B."/>
            <person name="Reinders A."/>
            <person name="Rovekamp M."/>
            <person name="Sano R."/>
            <person name="Sawa S."/>
            <person name="Schmid M.W."/>
            <person name="Shirakawa M."/>
            <person name="Solano R."/>
            <person name="Spunde A."/>
            <person name="Suetsugu N."/>
            <person name="Sugano S."/>
            <person name="Sugiyama A."/>
            <person name="Sun R."/>
            <person name="Suzuki Y."/>
            <person name="Takenaka M."/>
            <person name="Takezawa D."/>
            <person name="Tomogane H."/>
            <person name="Tsuzuki M."/>
            <person name="Ueda T."/>
            <person name="Umeda M."/>
            <person name="Ward J.M."/>
            <person name="Watanabe Y."/>
            <person name="Yazaki K."/>
            <person name="Yokoyama R."/>
            <person name="Yoshitake Y."/>
            <person name="Yotsui I."/>
            <person name="Zachgo S."/>
            <person name="Schmutz J."/>
        </authorList>
    </citation>
    <scope>NUCLEOTIDE SEQUENCE [LARGE SCALE GENOMIC DNA]</scope>
    <source>
        <strain evidence="6">Tak-1</strain>
    </source>
</reference>
<evidence type="ECO:0000313" key="6">
    <source>
        <dbReference type="Proteomes" id="UP000244005"/>
    </source>
</evidence>
<dbReference type="PANTHER" id="PTHR48054:SF47">
    <property type="entry name" value="OS06G0179800 PROTEIN"/>
    <property type="match status" value="1"/>
</dbReference>
<dbReference type="PANTHER" id="PTHR48054">
    <property type="entry name" value="RECEPTOR KINASE-LIKE PROTEIN XA21"/>
    <property type="match status" value="1"/>
</dbReference>
<dbReference type="OrthoDB" id="676979at2759"/>
<accession>A0A2R6XGQ2</accession>
<dbReference type="OMA" id="TWRRTHD"/>
<dbReference type="AlphaFoldDB" id="A0A2R6XGQ2"/>
<sequence>MKILDLSNNALIGKIPRALDNLTQLEDISLPGNKFHQGIPEEFGDLKTLSSLALNDNDLTLGNLQDVKYIHLGVNKLRGSIPQQFGNLTDIVKLYLHTNNLRGEIPRDLWKLQTLQYLALHNNKLAGSIPFLYLSNNHFAGVLPKLDVLNPQMHHSASLYPPIEIMGHMVGISTPWVTAARLAIKAIRASASDSHDDKELLLDPIVLTWRRTHDCSTVFV</sequence>
<dbReference type="Pfam" id="PF00560">
    <property type="entry name" value="LRR_1"/>
    <property type="match status" value="2"/>
</dbReference>
<keyword evidence="4" id="KW-0325">Glycoprotein</keyword>
<evidence type="ECO:0000256" key="4">
    <source>
        <dbReference type="ARBA" id="ARBA00023180"/>
    </source>
</evidence>
<evidence type="ECO:0000256" key="1">
    <source>
        <dbReference type="ARBA" id="ARBA00022614"/>
    </source>
</evidence>
<evidence type="ECO:0008006" key="7">
    <source>
        <dbReference type="Google" id="ProtNLM"/>
    </source>
</evidence>
<keyword evidence="1" id="KW-0433">Leucine-rich repeat</keyword>
<evidence type="ECO:0000313" key="5">
    <source>
        <dbReference type="EMBL" id="PTQ45295.1"/>
    </source>
</evidence>
<dbReference type="Gene3D" id="3.80.10.10">
    <property type="entry name" value="Ribonuclease Inhibitor"/>
    <property type="match status" value="2"/>
</dbReference>
<evidence type="ECO:0000256" key="2">
    <source>
        <dbReference type="ARBA" id="ARBA00022729"/>
    </source>
</evidence>
<gene>
    <name evidence="5" type="ORF">MARPO_0015s0098</name>
</gene>
<protein>
    <recommendedName>
        <fullName evidence="7">Leucine-rich repeat-containing N-terminal plant-type domain-containing protein</fullName>
    </recommendedName>
</protein>
<dbReference type="FunFam" id="3.80.10.10:FF:000041">
    <property type="entry name" value="LRR receptor-like serine/threonine-protein kinase ERECTA"/>
    <property type="match status" value="1"/>
</dbReference>
<dbReference type="InterPro" id="IPR032675">
    <property type="entry name" value="LRR_dom_sf"/>
</dbReference>
<evidence type="ECO:0000256" key="3">
    <source>
        <dbReference type="ARBA" id="ARBA00022737"/>
    </source>
</evidence>
<dbReference type="InterPro" id="IPR001611">
    <property type="entry name" value="Leu-rich_rpt"/>
</dbReference>
<dbReference type="Proteomes" id="UP000244005">
    <property type="component" value="Unassembled WGS sequence"/>
</dbReference>
<dbReference type="SUPFAM" id="SSF52058">
    <property type="entry name" value="L domain-like"/>
    <property type="match status" value="1"/>
</dbReference>
<organism evidence="5 6">
    <name type="scientific">Marchantia polymorpha</name>
    <name type="common">Common liverwort</name>
    <name type="synonym">Marchantia aquatica</name>
    <dbReference type="NCBI Taxonomy" id="3197"/>
    <lineage>
        <taxon>Eukaryota</taxon>
        <taxon>Viridiplantae</taxon>
        <taxon>Streptophyta</taxon>
        <taxon>Embryophyta</taxon>
        <taxon>Marchantiophyta</taxon>
        <taxon>Marchantiopsida</taxon>
        <taxon>Marchantiidae</taxon>
        <taxon>Marchantiales</taxon>
        <taxon>Marchantiaceae</taxon>
        <taxon>Marchantia</taxon>
    </lineage>
</organism>
<name>A0A2R6XGQ2_MARPO</name>
<keyword evidence="6" id="KW-1185">Reference proteome</keyword>
<dbReference type="EMBL" id="KZ772687">
    <property type="protein sequence ID" value="PTQ45295.1"/>
    <property type="molecule type" value="Genomic_DNA"/>
</dbReference>